<evidence type="ECO:0000256" key="6">
    <source>
        <dbReference type="SAM" id="MobiDB-lite"/>
    </source>
</evidence>
<sequence>MLSNPGLAPSQIDSAITAALTERRPVYLEVTDDLWNAPCAAPQGELRRQERPFTKRNEDMLTKAVQASVELVERLGTPVLWAGEEIERNRLEQELVSLVQLTGIPFCTTVGAKSVVSENPPGFMGVYNDKASLPEVRKAFKAAGCRIGLGTWSTSKNLNGEKSIGDDWIVAAPPRPHRQGPPRPQEGGACGTPFLLCSHACPAPTRDCRRWGGGCRWRRGTARRASGEDAGGQFADLGGPGGGPASGPGAGGDAGAVSGSAAVGHPLRRTPTRRGPRRGGGLRRAEPFGRRSIPRWSWSRCCLFGEEREVRSFSSWAALSPSRASRRRRGLLRSVRSCSP</sequence>
<evidence type="ECO:0000256" key="4">
    <source>
        <dbReference type="ARBA" id="ARBA00022842"/>
    </source>
</evidence>
<keyword evidence="9" id="KW-1185">Reference proteome</keyword>
<evidence type="ECO:0000259" key="7">
    <source>
        <dbReference type="Pfam" id="PF00205"/>
    </source>
</evidence>
<keyword evidence="4" id="KW-0460">Magnesium</keyword>
<comment type="cofactor">
    <cofactor evidence="1">
        <name>thiamine diphosphate</name>
        <dbReference type="ChEBI" id="CHEBI:58937"/>
    </cofactor>
</comment>
<dbReference type="EMBL" id="BAAALF010000077">
    <property type="protein sequence ID" value="GAA1246919.1"/>
    <property type="molecule type" value="Genomic_DNA"/>
</dbReference>
<evidence type="ECO:0000256" key="1">
    <source>
        <dbReference type="ARBA" id="ARBA00001964"/>
    </source>
</evidence>
<dbReference type="SUPFAM" id="SSF52467">
    <property type="entry name" value="DHS-like NAD/FAD-binding domain"/>
    <property type="match status" value="1"/>
</dbReference>
<comment type="caution">
    <text evidence="8">The sequence shown here is derived from an EMBL/GenBank/DDBJ whole genome shotgun (WGS) entry which is preliminary data.</text>
</comment>
<evidence type="ECO:0000313" key="8">
    <source>
        <dbReference type="EMBL" id="GAA1246919.1"/>
    </source>
</evidence>
<evidence type="ECO:0000256" key="3">
    <source>
        <dbReference type="ARBA" id="ARBA00022723"/>
    </source>
</evidence>
<name>A0ABP4H172_9ACTN</name>
<feature type="domain" description="Thiamine pyrophosphate enzyme central" evidence="7">
    <location>
        <begin position="66"/>
        <end position="155"/>
    </location>
</feature>
<comment type="similarity">
    <text evidence="2">Belongs to the TPP enzyme family.</text>
</comment>
<feature type="compositionally biased region" description="Basic residues" evidence="6">
    <location>
        <begin position="266"/>
        <end position="281"/>
    </location>
</feature>
<feature type="compositionally biased region" description="Low complexity" evidence="6">
    <location>
        <begin position="255"/>
        <end position="264"/>
    </location>
</feature>
<reference evidence="9" key="1">
    <citation type="journal article" date="2019" name="Int. J. Syst. Evol. Microbiol.">
        <title>The Global Catalogue of Microorganisms (GCM) 10K type strain sequencing project: providing services to taxonomists for standard genome sequencing and annotation.</title>
        <authorList>
            <consortium name="The Broad Institute Genomics Platform"/>
            <consortium name="The Broad Institute Genome Sequencing Center for Infectious Disease"/>
            <person name="Wu L."/>
            <person name="Ma J."/>
        </authorList>
    </citation>
    <scope>NUCLEOTIDE SEQUENCE [LARGE SCALE GENOMIC DNA]</scope>
    <source>
        <strain evidence="9">JCM 13004</strain>
    </source>
</reference>
<dbReference type="PANTHER" id="PTHR43452">
    <property type="entry name" value="PYRUVATE DECARBOXYLASE"/>
    <property type="match status" value="1"/>
</dbReference>
<dbReference type="InterPro" id="IPR012000">
    <property type="entry name" value="Thiamin_PyroP_enz_cen_dom"/>
</dbReference>
<dbReference type="PANTHER" id="PTHR43452:SF30">
    <property type="entry name" value="PYRUVATE DECARBOXYLASE ISOZYME 1-RELATED"/>
    <property type="match status" value="1"/>
</dbReference>
<feature type="compositionally biased region" description="Gly residues" evidence="6">
    <location>
        <begin position="238"/>
        <end position="254"/>
    </location>
</feature>
<proteinExistence type="inferred from homology"/>
<keyword evidence="3" id="KW-0479">Metal-binding</keyword>
<dbReference type="Gene3D" id="3.40.50.1220">
    <property type="entry name" value="TPP-binding domain"/>
    <property type="match status" value="1"/>
</dbReference>
<keyword evidence="5" id="KW-0786">Thiamine pyrophosphate</keyword>
<dbReference type="Proteomes" id="UP001500037">
    <property type="component" value="Unassembled WGS sequence"/>
</dbReference>
<dbReference type="Pfam" id="PF00205">
    <property type="entry name" value="TPP_enzyme_M"/>
    <property type="match status" value="1"/>
</dbReference>
<dbReference type="Gene3D" id="3.40.50.970">
    <property type="match status" value="1"/>
</dbReference>
<protein>
    <recommendedName>
        <fullName evidence="7">Thiamine pyrophosphate enzyme central domain-containing protein</fullName>
    </recommendedName>
</protein>
<dbReference type="InterPro" id="IPR029035">
    <property type="entry name" value="DHS-like_NAD/FAD-binding_dom"/>
</dbReference>
<dbReference type="InterPro" id="IPR012110">
    <property type="entry name" value="PDC/IPDC-like"/>
</dbReference>
<evidence type="ECO:0000256" key="5">
    <source>
        <dbReference type="ARBA" id="ARBA00023052"/>
    </source>
</evidence>
<evidence type="ECO:0000313" key="9">
    <source>
        <dbReference type="Proteomes" id="UP001500037"/>
    </source>
</evidence>
<evidence type="ECO:0000256" key="2">
    <source>
        <dbReference type="ARBA" id="ARBA00007812"/>
    </source>
</evidence>
<organism evidence="8 9">
    <name type="scientific">Kitasatospora nipponensis</name>
    <dbReference type="NCBI Taxonomy" id="258049"/>
    <lineage>
        <taxon>Bacteria</taxon>
        <taxon>Bacillati</taxon>
        <taxon>Actinomycetota</taxon>
        <taxon>Actinomycetes</taxon>
        <taxon>Kitasatosporales</taxon>
        <taxon>Streptomycetaceae</taxon>
        <taxon>Kitasatospora</taxon>
    </lineage>
</organism>
<gene>
    <name evidence="8" type="ORF">GCM10009665_42380</name>
</gene>
<feature type="region of interest" description="Disordered" evidence="6">
    <location>
        <begin position="222"/>
        <end position="286"/>
    </location>
</feature>
<accession>A0ABP4H172</accession>